<gene>
    <name evidence="1" type="ORF">FA95DRAFT_829909</name>
</gene>
<evidence type="ECO:0000313" key="1">
    <source>
        <dbReference type="EMBL" id="KAI0040697.1"/>
    </source>
</evidence>
<dbReference type="Proteomes" id="UP000814033">
    <property type="component" value="Unassembled WGS sequence"/>
</dbReference>
<reference evidence="1" key="2">
    <citation type="journal article" date="2022" name="New Phytol.">
        <title>Evolutionary transition to the ectomycorrhizal habit in the genomes of a hyperdiverse lineage of mushroom-forming fungi.</title>
        <authorList>
            <person name="Looney B."/>
            <person name="Miyauchi S."/>
            <person name="Morin E."/>
            <person name="Drula E."/>
            <person name="Courty P.E."/>
            <person name="Kohler A."/>
            <person name="Kuo A."/>
            <person name="LaButti K."/>
            <person name="Pangilinan J."/>
            <person name="Lipzen A."/>
            <person name="Riley R."/>
            <person name="Andreopoulos W."/>
            <person name="He G."/>
            <person name="Johnson J."/>
            <person name="Nolan M."/>
            <person name="Tritt A."/>
            <person name="Barry K.W."/>
            <person name="Grigoriev I.V."/>
            <person name="Nagy L.G."/>
            <person name="Hibbett D."/>
            <person name="Henrissat B."/>
            <person name="Matheny P.B."/>
            <person name="Labbe J."/>
            <person name="Martin F.M."/>
        </authorList>
    </citation>
    <scope>NUCLEOTIDE SEQUENCE</scope>
    <source>
        <strain evidence="1">FP105234-sp</strain>
    </source>
</reference>
<organism evidence="1 2">
    <name type="scientific">Auriscalpium vulgare</name>
    <dbReference type="NCBI Taxonomy" id="40419"/>
    <lineage>
        <taxon>Eukaryota</taxon>
        <taxon>Fungi</taxon>
        <taxon>Dikarya</taxon>
        <taxon>Basidiomycota</taxon>
        <taxon>Agaricomycotina</taxon>
        <taxon>Agaricomycetes</taxon>
        <taxon>Russulales</taxon>
        <taxon>Auriscalpiaceae</taxon>
        <taxon>Auriscalpium</taxon>
    </lineage>
</organism>
<protein>
    <submittedName>
        <fullName evidence="1">DUF788-domain-containing protein</fullName>
    </submittedName>
</protein>
<keyword evidence="2" id="KW-1185">Reference proteome</keyword>
<dbReference type="EMBL" id="MU276174">
    <property type="protein sequence ID" value="KAI0040697.1"/>
    <property type="molecule type" value="Genomic_DNA"/>
</dbReference>
<evidence type="ECO:0000313" key="2">
    <source>
        <dbReference type="Proteomes" id="UP000814033"/>
    </source>
</evidence>
<comment type="caution">
    <text evidence="1">The sequence shown here is derived from an EMBL/GenBank/DDBJ whole genome shotgun (WGS) entry which is preliminary data.</text>
</comment>
<proteinExistence type="predicted"/>
<sequence>MANASAKRIGVLGYLLFIRHILQAEASQNEIAIRNLFYGQVGANVLALVLRLFFSKTSKTAIVFYVLSLGAGQFLYRQLVKMGTPRRDATGTLVSSGDDLNQPGMTEWFFDVLYVSWFAQVGSSVLGEWFWWIYAAIPGFVVFKLWGSFISPMLLGRSSSAAEAEDAAPESNLSKRQEKLKKRNERGDPRVKTQTRR</sequence>
<accession>A0ACB8R9Z5</accession>
<name>A0ACB8R9Z5_9AGAM</name>
<reference evidence="1" key="1">
    <citation type="submission" date="2021-02" db="EMBL/GenBank/DDBJ databases">
        <authorList>
            <consortium name="DOE Joint Genome Institute"/>
            <person name="Ahrendt S."/>
            <person name="Looney B.P."/>
            <person name="Miyauchi S."/>
            <person name="Morin E."/>
            <person name="Drula E."/>
            <person name="Courty P.E."/>
            <person name="Chicoki N."/>
            <person name="Fauchery L."/>
            <person name="Kohler A."/>
            <person name="Kuo A."/>
            <person name="Labutti K."/>
            <person name="Pangilinan J."/>
            <person name="Lipzen A."/>
            <person name="Riley R."/>
            <person name="Andreopoulos W."/>
            <person name="He G."/>
            <person name="Johnson J."/>
            <person name="Barry K.W."/>
            <person name="Grigoriev I.V."/>
            <person name="Nagy L."/>
            <person name="Hibbett D."/>
            <person name="Henrissat B."/>
            <person name="Matheny P.B."/>
            <person name="Labbe J."/>
            <person name="Martin F."/>
        </authorList>
    </citation>
    <scope>NUCLEOTIDE SEQUENCE</scope>
    <source>
        <strain evidence="1">FP105234-sp</strain>
    </source>
</reference>